<dbReference type="EMBL" id="JANPWB010000007">
    <property type="protein sequence ID" value="KAJ1172936.1"/>
    <property type="molecule type" value="Genomic_DNA"/>
</dbReference>
<evidence type="ECO:0000313" key="3">
    <source>
        <dbReference type="Proteomes" id="UP001066276"/>
    </source>
</evidence>
<gene>
    <name evidence="2" type="ORF">NDU88_004778</name>
</gene>
<sequence length="162" mass="17648">MAPPLFVLFMPWPHLRTSPALTWAPAAHACALSDPPLNRALLLILAAAARSPLSGALHPYVSSRPPANRRGARSHLSTLTDRPLPLLGGTCGLSRPCLRTPPGTVSGPWHSTWRHPASQTLGPRERQRAPSRRLISVKGIRSGRYHRPAAELREDAPRQQPS</sequence>
<dbReference type="Proteomes" id="UP001066276">
    <property type="component" value="Chromosome 4_1"/>
</dbReference>
<feature type="compositionally biased region" description="Basic and acidic residues" evidence="1">
    <location>
        <begin position="148"/>
        <end position="162"/>
    </location>
</feature>
<comment type="caution">
    <text evidence="2">The sequence shown here is derived from an EMBL/GenBank/DDBJ whole genome shotgun (WGS) entry which is preliminary data.</text>
</comment>
<protein>
    <recommendedName>
        <fullName evidence="4">Secreted protein</fullName>
    </recommendedName>
</protein>
<proteinExistence type="predicted"/>
<feature type="region of interest" description="Disordered" evidence="1">
    <location>
        <begin position="102"/>
        <end position="162"/>
    </location>
</feature>
<evidence type="ECO:0008006" key="4">
    <source>
        <dbReference type="Google" id="ProtNLM"/>
    </source>
</evidence>
<reference evidence="2" key="1">
    <citation type="journal article" date="2022" name="bioRxiv">
        <title>Sequencing and chromosome-scale assembly of the giantPleurodeles waltlgenome.</title>
        <authorList>
            <person name="Brown T."/>
            <person name="Elewa A."/>
            <person name="Iarovenko S."/>
            <person name="Subramanian E."/>
            <person name="Araus A.J."/>
            <person name="Petzold A."/>
            <person name="Susuki M."/>
            <person name="Suzuki K.-i.T."/>
            <person name="Hayashi T."/>
            <person name="Toyoda A."/>
            <person name="Oliveira C."/>
            <person name="Osipova E."/>
            <person name="Leigh N.D."/>
            <person name="Simon A."/>
            <person name="Yun M.H."/>
        </authorList>
    </citation>
    <scope>NUCLEOTIDE SEQUENCE</scope>
    <source>
        <strain evidence="2">20211129_DDA</strain>
        <tissue evidence="2">Liver</tissue>
    </source>
</reference>
<evidence type="ECO:0000313" key="2">
    <source>
        <dbReference type="EMBL" id="KAJ1172936.1"/>
    </source>
</evidence>
<organism evidence="2 3">
    <name type="scientific">Pleurodeles waltl</name>
    <name type="common">Iberian ribbed newt</name>
    <dbReference type="NCBI Taxonomy" id="8319"/>
    <lineage>
        <taxon>Eukaryota</taxon>
        <taxon>Metazoa</taxon>
        <taxon>Chordata</taxon>
        <taxon>Craniata</taxon>
        <taxon>Vertebrata</taxon>
        <taxon>Euteleostomi</taxon>
        <taxon>Amphibia</taxon>
        <taxon>Batrachia</taxon>
        <taxon>Caudata</taxon>
        <taxon>Salamandroidea</taxon>
        <taxon>Salamandridae</taxon>
        <taxon>Pleurodelinae</taxon>
        <taxon>Pleurodeles</taxon>
    </lineage>
</organism>
<accession>A0AAV7T927</accession>
<name>A0AAV7T927_PLEWA</name>
<dbReference type="AlphaFoldDB" id="A0AAV7T927"/>
<keyword evidence="3" id="KW-1185">Reference proteome</keyword>
<evidence type="ECO:0000256" key="1">
    <source>
        <dbReference type="SAM" id="MobiDB-lite"/>
    </source>
</evidence>